<proteinExistence type="predicted"/>
<accession>A0A5N5E912</accession>
<organism evidence="1 2">
    <name type="scientific">Rhodococcus erythropolis</name>
    <name type="common">Arthrobacter picolinophilus</name>
    <dbReference type="NCBI Taxonomy" id="1833"/>
    <lineage>
        <taxon>Bacteria</taxon>
        <taxon>Bacillati</taxon>
        <taxon>Actinomycetota</taxon>
        <taxon>Actinomycetes</taxon>
        <taxon>Mycobacteriales</taxon>
        <taxon>Nocardiaceae</taxon>
        <taxon>Rhodococcus</taxon>
        <taxon>Rhodococcus erythropolis group</taxon>
    </lineage>
</organism>
<sequence length="90" mass="8991">GPLESVSSEKLYFLAHQVSSESGLGMLRDCAVGGASDGNFTAAVGTPTLDGLGAVGGGAHAATEHVEIDQMIPRATLLAGLVTRILEGGL</sequence>
<dbReference type="EMBL" id="MRBO01000437">
    <property type="protein sequence ID" value="KAB2584464.1"/>
    <property type="molecule type" value="Genomic_DNA"/>
</dbReference>
<keyword evidence="1" id="KW-0645">Protease</keyword>
<dbReference type="GO" id="GO:0004180">
    <property type="term" value="F:carboxypeptidase activity"/>
    <property type="evidence" value="ECO:0007669"/>
    <property type="project" value="UniProtKB-KW"/>
</dbReference>
<evidence type="ECO:0000313" key="2">
    <source>
        <dbReference type="Proteomes" id="UP000325576"/>
    </source>
</evidence>
<keyword evidence="1" id="KW-0378">Hydrolase</keyword>
<keyword evidence="1" id="KW-0121">Carboxypeptidase</keyword>
<protein>
    <submittedName>
        <fullName evidence="1">Glutamate carboxypeptidase</fullName>
    </submittedName>
</protein>
<dbReference type="SUPFAM" id="SSF53187">
    <property type="entry name" value="Zn-dependent exopeptidases"/>
    <property type="match status" value="1"/>
</dbReference>
<dbReference type="Proteomes" id="UP000325576">
    <property type="component" value="Unassembled WGS sequence"/>
</dbReference>
<comment type="caution">
    <text evidence="1">The sequence shown here is derived from an EMBL/GenBank/DDBJ whole genome shotgun (WGS) entry which is preliminary data.</text>
</comment>
<reference evidence="1 2" key="1">
    <citation type="journal article" date="2017" name="Poromechanics V (2013)">
        <title>Genomic Characterization of the Arsenic-Tolerant Actinobacterium, &lt;i&gt;Rhodococcus erythropolis&lt;/i&gt; S43.</title>
        <authorList>
            <person name="Retamal-Morales G."/>
            <person name="Mehnert M."/>
            <person name="Schwabe R."/>
            <person name="Tischler D."/>
            <person name="Schloemann M."/>
            <person name="Levican G.J."/>
        </authorList>
    </citation>
    <scope>NUCLEOTIDE SEQUENCE [LARGE SCALE GENOMIC DNA]</scope>
    <source>
        <strain evidence="1 2">S43</strain>
    </source>
</reference>
<name>A0A5N5E912_RHOER</name>
<gene>
    <name evidence="1" type="ORF">BS297_15400</name>
</gene>
<dbReference type="Gene3D" id="3.40.630.10">
    <property type="entry name" value="Zn peptidases"/>
    <property type="match status" value="1"/>
</dbReference>
<feature type="non-terminal residue" evidence="1">
    <location>
        <position position="1"/>
    </location>
</feature>
<dbReference type="InterPro" id="IPR002933">
    <property type="entry name" value="Peptidase_M20"/>
</dbReference>
<evidence type="ECO:0000313" key="1">
    <source>
        <dbReference type="EMBL" id="KAB2584464.1"/>
    </source>
</evidence>
<dbReference type="Pfam" id="PF01546">
    <property type="entry name" value="Peptidase_M20"/>
    <property type="match status" value="1"/>
</dbReference>
<dbReference type="AlphaFoldDB" id="A0A5N5E912"/>